<dbReference type="Proteomes" id="UP000068447">
    <property type="component" value="Chromosome"/>
</dbReference>
<dbReference type="AlphaFoldDB" id="A0A0U3BFY5"/>
<organism evidence="1 2">
    <name type="scientific">Lacimicrobium alkaliphilum</name>
    <dbReference type="NCBI Taxonomy" id="1526571"/>
    <lineage>
        <taxon>Bacteria</taxon>
        <taxon>Pseudomonadati</taxon>
        <taxon>Pseudomonadota</taxon>
        <taxon>Gammaproteobacteria</taxon>
        <taxon>Alteromonadales</taxon>
        <taxon>Alteromonadaceae</taxon>
        <taxon>Lacimicrobium</taxon>
    </lineage>
</organism>
<protein>
    <submittedName>
        <fullName evidence="1">Uncharacterized protein</fullName>
    </submittedName>
</protein>
<gene>
    <name evidence="1" type="ORF">AT746_18295</name>
</gene>
<evidence type="ECO:0000313" key="2">
    <source>
        <dbReference type="Proteomes" id="UP000068447"/>
    </source>
</evidence>
<dbReference type="KEGG" id="lal:AT746_18295"/>
<dbReference type="Gene3D" id="2.120.10.30">
    <property type="entry name" value="TolB, C-terminal domain"/>
    <property type="match status" value="1"/>
</dbReference>
<name>A0A0U3BFY5_9ALTE</name>
<sequence length="271" mass="30473">MGQTSPGLTPEIFAPNLISRDDEHEFGSVFSADASEFYYAVDIGGRAEVRFTQLINGGWTPPAVLISHPQFSYNDPFLSPDENRLYYISDMPFDGTTTAKNYDIWYSVRTDTGWSEPHHAGDAINTAANEYYISFTADGSLYFASNVAASEDKHYDYDIYKSRLEEGVFQSPVRLGDGINSSQYEADVFVAPDESYLIFSSVRKGGYGQGDLYISFKDENGNWKEAGNMGELVNTSGHELCPFVTQDGKYLFYTSNKDIYWIDAAVLRRYQ</sequence>
<accession>A0A0U3BFY5</accession>
<evidence type="ECO:0000313" key="1">
    <source>
        <dbReference type="EMBL" id="ALT00550.1"/>
    </source>
</evidence>
<dbReference type="Pfam" id="PF07676">
    <property type="entry name" value="PD40"/>
    <property type="match status" value="4"/>
</dbReference>
<dbReference type="STRING" id="1526571.AT746_18295"/>
<keyword evidence="2" id="KW-1185">Reference proteome</keyword>
<reference evidence="1 2" key="1">
    <citation type="submission" date="2015-12" db="EMBL/GenBank/DDBJ databases">
        <title>Complete genome of Lacimicrobium alkaliphilum KCTC 32984.</title>
        <authorList>
            <person name="Kim S.-G."/>
            <person name="Lee Y.-J."/>
        </authorList>
    </citation>
    <scope>NUCLEOTIDE SEQUENCE [LARGE SCALE GENOMIC DNA]</scope>
    <source>
        <strain evidence="1 2">YelD216</strain>
    </source>
</reference>
<proteinExistence type="predicted"/>
<dbReference type="InterPro" id="IPR011042">
    <property type="entry name" value="6-blade_b-propeller_TolB-like"/>
</dbReference>
<dbReference type="InterPro" id="IPR011659">
    <property type="entry name" value="WD40"/>
</dbReference>
<dbReference type="SUPFAM" id="SSF82171">
    <property type="entry name" value="DPP6 N-terminal domain-like"/>
    <property type="match status" value="1"/>
</dbReference>
<dbReference type="EMBL" id="CP013650">
    <property type="protein sequence ID" value="ALT00550.1"/>
    <property type="molecule type" value="Genomic_DNA"/>
</dbReference>